<evidence type="ECO:0000313" key="1">
    <source>
        <dbReference type="EMBL" id="SPY46941.1"/>
    </source>
</evidence>
<dbReference type="EMBL" id="UATM01000032">
    <property type="protein sequence ID" value="SPY46941.1"/>
    <property type="molecule type" value="Genomic_DNA"/>
</dbReference>
<reference evidence="1 2" key="1">
    <citation type="submission" date="2018-06" db="EMBL/GenBank/DDBJ databases">
        <authorList>
            <consortium name="Pathogen Informatics"/>
            <person name="Doyle S."/>
        </authorList>
    </citation>
    <scope>NUCLEOTIDE SEQUENCE [LARGE SCALE GENOMIC DNA]</scope>
    <source>
        <strain evidence="1 2">NCTC13076</strain>
    </source>
</reference>
<protein>
    <submittedName>
        <fullName evidence="1">YibE/F-like protein</fullName>
    </submittedName>
</protein>
<dbReference type="PANTHER" id="PTHR41771">
    <property type="entry name" value="MEMBRANE PROTEIN-RELATED"/>
    <property type="match status" value="1"/>
</dbReference>
<name>A0A2X1YHF7_9FIRM</name>
<dbReference type="AlphaFoldDB" id="A0A2X1YHF7"/>
<sequence>MSKKIKYICNGTLVLILILIFIFWKDVDFGDTVIVQNAVSYEKGKVIKVLDEDTVESYPNLKTGSQKVLVEMKNKRFDKPITIENNLFSEHSVYLKEGSKVIVYVDEPKGIEPYYTIYNYDRSASIAIMLILFLIMLYAIGKSKGIKSAASLFISLYLMFCFMIPLIYLGHSPVWVTILTCVLGSIYSVVILQGYTLIGLVNLISVSVGFISAAICFYISSYFTHLSGYNLADVEGLLLINSKTGLQIYPLMFAGVAIAAYGACKDVSVSISSALHEIYVKNPKITKIELFKSGMIIGKDIIGTMVDTLVFAFLGSSIATVLVLISYGVDFNQLVSSDFFAVELVNSLIGTAVVIIMVPVSAYLSGVIYKKEKIKLKRR</sequence>
<dbReference type="PANTHER" id="PTHR41771:SF1">
    <property type="entry name" value="MEMBRANE PROTEIN"/>
    <property type="match status" value="1"/>
</dbReference>
<proteinExistence type="predicted"/>
<dbReference type="InterPro" id="IPR012507">
    <property type="entry name" value="YibE_F"/>
</dbReference>
<accession>A0A2X1YHF7</accession>
<dbReference type="RefSeq" id="WP_112889618.1">
    <property type="nucleotide sequence ID" value="NZ_CP066287.1"/>
</dbReference>
<dbReference type="OrthoDB" id="5753718at2"/>
<dbReference type="GeneID" id="83862341"/>
<dbReference type="Proteomes" id="UP000250070">
    <property type="component" value="Unassembled WGS sequence"/>
</dbReference>
<gene>
    <name evidence="1" type="ORF">NCTC13076_00835</name>
</gene>
<evidence type="ECO:0000313" key="2">
    <source>
        <dbReference type="Proteomes" id="UP000250070"/>
    </source>
</evidence>
<dbReference type="Pfam" id="PF07907">
    <property type="entry name" value="YibE_F"/>
    <property type="match status" value="1"/>
</dbReference>
<organism evidence="1 2">
    <name type="scientific">Peptoniphilus harei</name>
    <dbReference type="NCBI Taxonomy" id="54005"/>
    <lineage>
        <taxon>Bacteria</taxon>
        <taxon>Bacillati</taxon>
        <taxon>Bacillota</taxon>
        <taxon>Tissierellia</taxon>
        <taxon>Tissierellales</taxon>
        <taxon>Peptoniphilaceae</taxon>
        <taxon>Peptoniphilus</taxon>
    </lineage>
</organism>